<dbReference type="InterPro" id="IPR037726">
    <property type="entry name" value="C2A_Ferlin"/>
</dbReference>
<dbReference type="HOGENOM" id="CLU_1031506_0_0_1"/>
<proteinExistence type="predicted"/>
<dbReference type="Gene3D" id="2.60.40.150">
    <property type="entry name" value="C2 domain"/>
    <property type="match status" value="1"/>
</dbReference>
<feature type="region of interest" description="Disordered" evidence="1">
    <location>
        <begin position="204"/>
        <end position="270"/>
    </location>
</feature>
<dbReference type="Proteomes" id="UP000014760">
    <property type="component" value="Unassembled WGS sequence"/>
</dbReference>
<reference evidence="3" key="3">
    <citation type="submission" date="2015-06" db="UniProtKB">
        <authorList>
            <consortium name="EnsemblMetazoa"/>
        </authorList>
    </citation>
    <scope>IDENTIFICATION</scope>
</reference>
<gene>
    <name evidence="2" type="ORF">CAPTEDRAFT_185768</name>
</gene>
<dbReference type="OMA" id="NFHFETE"/>
<dbReference type="SUPFAM" id="SSF49562">
    <property type="entry name" value="C2 domain (Calcium/lipid-binding domain, CaLB)"/>
    <property type="match status" value="1"/>
</dbReference>
<feature type="region of interest" description="Disordered" evidence="1">
    <location>
        <begin position="132"/>
        <end position="156"/>
    </location>
</feature>
<dbReference type="OrthoDB" id="10059618at2759"/>
<evidence type="ECO:0000313" key="4">
    <source>
        <dbReference type="Proteomes" id="UP000014760"/>
    </source>
</evidence>
<name>R7VIC2_CAPTE</name>
<feature type="compositionally biased region" description="Polar residues" evidence="1">
    <location>
        <begin position="216"/>
        <end position="225"/>
    </location>
</feature>
<dbReference type="EMBL" id="AMQN01003838">
    <property type="status" value="NOT_ANNOTATED_CDS"/>
    <property type="molecule type" value="Genomic_DNA"/>
</dbReference>
<evidence type="ECO:0000313" key="2">
    <source>
        <dbReference type="EMBL" id="ELU18287.1"/>
    </source>
</evidence>
<dbReference type="EMBL" id="KB292015">
    <property type="protein sequence ID" value="ELU18287.1"/>
    <property type="molecule type" value="Genomic_DNA"/>
</dbReference>
<dbReference type="CDD" id="cd08373">
    <property type="entry name" value="C2A_Ferlin"/>
    <property type="match status" value="1"/>
</dbReference>
<sequence length="270" mass="30332">MASRYWPAFGVSHYSKILENVDENAVFDELFEWPVARPIESEEQIDIQLFNYNKYLSNRLLGSFRMVLQQLIEVGHLNVSDCLLDDNNVLTKTCLTFELTYNAPDGSVGTWQKSTLDLEEGSHVCDDERHLLAPDKGASDSDSMPSSPSKSFRGSRLRSIKSIGKMMKLGKQRPAPDDEQYLLGGSREDIATDQEISQMEERLLVPPSRADDDSYSDGQTSNSAITAPVTVNAKKAKPQSRMGQASLKAQDFQVERRNRSEKKYTKHCAS</sequence>
<evidence type="ECO:0000313" key="3">
    <source>
        <dbReference type="EnsemblMetazoa" id="CapteP185768"/>
    </source>
</evidence>
<reference evidence="2 4" key="2">
    <citation type="journal article" date="2013" name="Nature">
        <title>Insights into bilaterian evolution from three spiralian genomes.</title>
        <authorList>
            <person name="Simakov O."/>
            <person name="Marletaz F."/>
            <person name="Cho S.J."/>
            <person name="Edsinger-Gonzales E."/>
            <person name="Havlak P."/>
            <person name="Hellsten U."/>
            <person name="Kuo D.H."/>
            <person name="Larsson T."/>
            <person name="Lv J."/>
            <person name="Arendt D."/>
            <person name="Savage R."/>
            <person name="Osoegawa K."/>
            <person name="de Jong P."/>
            <person name="Grimwood J."/>
            <person name="Chapman J.A."/>
            <person name="Shapiro H."/>
            <person name="Aerts A."/>
            <person name="Otillar R.P."/>
            <person name="Terry A.Y."/>
            <person name="Boore J.L."/>
            <person name="Grigoriev I.V."/>
            <person name="Lindberg D.R."/>
            <person name="Seaver E.C."/>
            <person name="Weisblat D.A."/>
            <person name="Putnam N.H."/>
            <person name="Rokhsar D.S."/>
        </authorList>
    </citation>
    <scope>NUCLEOTIDE SEQUENCE</scope>
    <source>
        <strain evidence="2 4">I ESC-2004</strain>
    </source>
</reference>
<accession>R7VIC2</accession>
<feature type="compositionally biased region" description="Basic and acidic residues" evidence="1">
    <location>
        <begin position="253"/>
        <end position="263"/>
    </location>
</feature>
<dbReference type="InterPro" id="IPR035892">
    <property type="entry name" value="C2_domain_sf"/>
</dbReference>
<dbReference type="AlphaFoldDB" id="R7VIC2"/>
<evidence type="ECO:0000256" key="1">
    <source>
        <dbReference type="SAM" id="MobiDB-lite"/>
    </source>
</evidence>
<feature type="compositionally biased region" description="Low complexity" evidence="1">
    <location>
        <begin position="140"/>
        <end position="152"/>
    </location>
</feature>
<keyword evidence="4" id="KW-1185">Reference proteome</keyword>
<protein>
    <submittedName>
        <fullName evidence="2 3">Uncharacterized protein</fullName>
    </submittedName>
</protein>
<reference evidence="4" key="1">
    <citation type="submission" date="2012-12" db="EMBL/GenBank/DDBJ databases">
        <authorList>
            <person name="Hellsten U."/>
            <person name="Grimwood J."/>
            <person name="Chapman J.A."/>
            <person name="Shapiro H."/>
            <person name="Aerts A."/>
            <person name="Otillar R.P."/>
            <person name="Terry A.Y."/>
            <person name="Boore J.L."/>
            <person name="Simakov O."/>
            <person name="Marletaz F."/>
            <person name="Cho S.-J."/>
            <person name="Edsinger-Gonzales E."/>
            <person name="Havlak P."/>
            <person name="Kuo D.-H."/>
            <person name="Larsson T."/>
            <person name="Lv J."/>
            <person name="Arendt D."/>
            <person name="Savage R."/>
            <person name="Osoegawa K."/>
            <person name="de Jong P."/>
            <person name="Lindberg D.R."/>
            <person name="Seaver E.C."/>
            <person name="Weisblat D.A."/>
            <person name="Putnam N.H."/>
            <person name="Grigoriev I.V."/>
            <person name="Rokhsar D.S."/>
        </authorList>
    </citation>
    <scope>NUCLEOTIDE SEQUENCE</scope>
    <source>
        <strain evidence="4">I ESC-2004</strain>
    </source>
</reference>
<dbReference type="STRING" id="283909.R7VIC2"/>
<dbReference type="EnsemblMetazoa" id="CapteT185768">
    <property type="protein sequence ID" value="CapteP185768"/>
    <property type="gene ID" value="CapteG185768"/>
</dbReference>
<organism evidence="2">
    <name type="scientific">Capitella teleta</name>
    <name type="common">Polychaete worm</name>
    <dbReference type="NCBI Taxonomy" id="283909"/>
    <lineage>
        <taxon>Eukaryota</taxon>
        <taxon>Metazoa</taxon>
        <taxon>Spiralia</taxon>
        <taxon>Lophotrochozoa</taxon>
        <taxon>Annelida</taxon>
        <taxon>Polychaeta</taxon>
        <taxon>Sedentaria</taxon>
        <taxon>Scolecida</taxon>
        <taxon>Capitellidae</taxon>
        <taxon>Capitella</taxon>
    </lineage>
</organism>